<name>A0ABS9X8B6_9ACTN</name>
<accession>A0ABS9X8B6</accession>
<dbReference type="RefSeq" id="WP_242707894.1">
    <property type="nucleotide sequence ID" value="NZ_JALDAX010000001.1"/>
</dbReference>
<reference evidence="2" key="1">
    <citation type="submission" date="2022-03" db="EMBL/GenBank/DDBJ databases">
        <title>Streptomyces 7R015 and 7R016 isolated from Barleria lupulina in Thailand.</title>
        <authorList>
            <person name="Kanchanasin P."/>
            <person name="Phongsopitanun W."/>
            <person name="Tanasupawat S."/>
        </authorList>
    </citation>
    <scope>NUCLEOTIDE SEQUENCE</scope>
    <source>
        <strain evidence="2">7R016</strain>
    </source>
</reference>
<keyword evidence="3" id="KW-1185">Reference proteome</keyword>
<proteinExistence type="predicted"/>
<protein>
    <submittedName>
        <fullName evidence="2">Uncharacterized protein</fullName>
    </submittedName>
</protein>
<sequence>MNPLAQHEAAPETGHEPGHEPAPRPAAARGRDERGGTSMLSRARRTRLTLPHHAPAHYTDALTTAD</sequence>
<feature type="region of interest" description="Disordered" evidence="1">
    <location>
        <begin position="1"/>
        <end position="66"/>
    </location>
</feature>
<organism evidence="2 3">
    <name type="scientific">Streptomyces spinosisporus</name>
    <dbReference type="NCBI Taxonomy" id="2927582"/>
    <lineage>
        <taxon>Bacteria</taxon>
        <taxon>Bacillati</taxon>
        <taxon>Actinomycetota</taxon>
        <taxon>Actinomycetes</taxon>
        <taxon>Kitasatosporales</taxon>
        <taxon>Streptomycetaceae</taxon>
        <taxon>Streptomyces</taxon>
    </lineage>
</organism>
<feature type="compositionally biased region" description="Basic and acidic residues" evidence="1">
    <location>
        <begin position="9"/>
        <end position="22"/>
    </location>
</feature>
<dbReference type="EMBL" id="JALDAX010000001">
    <property type="protein sequence ID" value="MCI3238308.1"/>
    <property type="molecule type" value="Genomic_DNA"/>
</dbReference>
<evidence type="ECO:0000313" key="2">
    <source>
        <dbReference type="EMBL" id="MCI3238308.1"/>
    </source>
</evidence>
<evidence type="ECO:0000256" key="1">
    <source>
        <dbReference type="SAM" id="MobiDB-lite"/>
    </source>
</evidence>
<comment type="caution">
    <text evidence="2">The sequence shown here is derived from an EMBL/GenBank/DDBJ whole genome shotgun (WGS) entry which is preliminary data.</text>
</comment>
<gene>
    <name evidence="2" type="ORF">MQN93_01080</name>
</gene>
<evidence type="ECO:0000313" key="3">
    <source>
        <dbReference type="Proteomes" id="UP001165270"/>
    </source>
</evidence>
<dbReference type="Proteomes" id="UP001165270">
    <property type="component" value="Unassembled WGS sequence"/>
</dbReference>